<accession>A0A0C9ZEP1</accession>
<keyword evidence="5" id="KW-1185">Reference proteome</keyword>
<evidence type="ECO:0000313" key="4">
    <source>
        <dbReference type="EMBL" id="KIK18418.1"/>
    </source>
</evidence>
<feature type="domain" description="Helitron helicase-like" evidence="2">
    <location>
        <begin position="458"/>
        <end position="664"/>
    </location>
</feature>
<organism evidence="4 5">
    <name type="scientific">Pisolithus microcarpus 441</name>
    <dbReference type="NCBI Taxonomy" id="765257"/>
    <lineage>
        <taxon>Eukaryota</taxon>
        <taxon>Fungi</taxon>
        <taxon>Dikarya</taxon>
        <taxon>Basidiomycota</taxon>
        <taxon>Agaricomycotina</taxon>
        <taxon>Agaricomycetes</taxon>
        <taxon>Agaricomycetidae</taxon>
        <taxon>Boletales</taxon>
        <taxon>Sclerodermatineae</taxon>
        <taxon>Pisolithaceae</taxon>
        <taxon>Pisolithus</taxon>
    </lineage>
</organism>
<reference evidence="4 5" key="1">
    <citation type="submission" date="2014-04" db="EMBL/GenBank/DDBJ databases">
        <authorList>
            <consortium name="DOE Joint Genome Institute"/>
            <person name="Kuo A."/>
            <person name="Kohler A."/>
            <person name="Costa M.D."/>
            <person name="Nagy L.G."/>
            <person name="Floudas D."/>
            <person name="Copeland A."/>
            <person name="Barry K.W."/>
            <person name="Cichocki N."/>
            <person name="Veneault-Fourrey C."/>
            <person name="LaButti K."/>
            <person name="Lindquist E.A."/>
            <person name="Lipzen A."/>
            <person name="Lundell T."/>
            <person name="Morin E."/>
            <person name="Murat C."/>
            <person name="Sun H."/>
            <person name="Tunlid A."/>
            <person name="Henrissat B."/>
            <person name="Grigoriev I.V."/>
            <person name="Hibbett D.S."/>
            <person name="Martin F."/>
            <person name="Nordberg H.P."/>
            <person name="Cantor M.N."/>
            <person name="Hua S.X."/>
        </authorList>
    </citation>
    <scope>NUCLEOTIDE SEQUENCE [LARGE SCALE GENOMIC DNA]</scope>
    <source>
        <strain evidence="4 5">441</strain>
    </source>
</reference>
<dbReference type="HOGENOM" id="CLU_001248_6_1_1"/>
<evidence type="ECO:0000256" key="1">
    <source>
        <dbReference type="SAM" id="MobiDB-lite"/>
    </source>
</evidence>
<proteinExistence type="predicted"/>
<dbReference type="InterPro" id="IPR046700">
    <property type="entry name" value="DUF6570"/>
</dbReference>
<feature type="compositionally biased region" description="Basic residues" evidence="1">
    <location>
        <begin position="1"/>
        <end position="10"/>
    </location>
</feature>
<protein>
    <recommendedName>
        <fullName evidence="6">Helitron helicase-like domain-containing protein</fullName>
    </recommendedName>
</protein>
<feature type="domain" description="DUF6570" evidence="3">
    <location>
        <begin position="148"/>
        <end position="294"/>
    </location>
</feature>
<evidence type="ECO:0000259" key="3">
    <source>
        <dbReference type="Pfam" id="PF20209"/>
    </source>
</evidence>
<dbReference type="InterPro" id="IPR025476">
    <property type="entry name" value="Helitron_helicase-like"/>
</dbReference>
<evidence type="ECO:0008006" key="6">
    <source>
        <dbReference type="Google" id="ProtNLM"/>
    </source>
</evidence>
<feature type="region of interest" description="Disordered" evidence="1">
    <location>
        <begin position="1"/>
        <end position="41"/>
    </location>
</feature>
<evidence type="ECO:0000259" key="2">
    <source>
        <dbReference type="Pfam" id="PF14214"/>
    </source>
</evidence>
<dbReference type="EMBL" id="KN833806">
    <property type="protein sequence ID" value="KIK18418.1"/>
    <property type="molecule type" value="Genomic_DNA"/>
</dbReference>
<dbReference type="Proteomes" id="UP000054018">
    <property type="component" value="Unassembled WGS sequence"/>
</dbReference>
<gene>
    <name evidence="4" type="ORF">PISMIDRAFT_109548</name>
</gene>
<feature type="compositionally biased region" description="Basic and acidic residues" evidence="1">
    <location>
        <begin position="11"/>
        <end position="30"/>
    </location>
</feature>
<dbReference type="Pfam" id="PF14214">
    <property type="entry name" value="Helitron_like_N"/>
    <property type="match status" value="1"/>
</dbReference>
<reference evidence="5" key="2">
    <citation type="submission" date="2015-01" db="EMBL/GenBank/DDBJ databases">
        <title>Evolutionary Origins and Diversification of the Mycorrhizal Mutualists.</title>
        <authorList>
            <consortium name="DOE Joint Genome Institute"/>
            <consortium name="Mycorrhizal Genomics Consortium"/>
            <person name="Kohler A."/>
            <person name="Kuo A."/>
            <person name="Nagy L.G."/>
            <person name="Floudas D."/>
            <person name="Copeland A."/>
            <person name="Barry K.W."/>
            <person name="Cichocki N."/>
            <person name="Veneault-Fourrey C."/>
            <person name="LaButti K."/>
            <person name="Lindquist E.A."/>
            <person name="Lipzen A."/>
            <person name="Lundell T."/>
            <person name="Morin E."/>
            <person name="Murat C."/>
            <person name="Riley R."/>
            <person name="Ohm R."/>
            <person name="Sun H."/>
            <person name="Tunlid A."/>
            <person name="Henrissat B."/>
            <person name="Grigoriev I.V."/>
            <person name="Hibbett D.S."/>
            <person name="Martin F."/>
        </authorList>
    </citation>
    <scope>NUCLEOTIDE SEQUENCE [LARGE SCALE GENOMIC DNA]</scope>
    <source>
        <strain evidence="5">441</strain>
    </source>
</reference>
<evidence type="ECO:0000313" key="5">
    <source>
        <dbReference type="Proteomes" id="UP000054018"/>
    </source>
</evidence>
<name>A0A0C9ZEP1_9AGAM</name>
<sequence>MSRKERHQKKRTYEEEQDRDTAVKIPRLDEQTSSQIPRSSASFLEAPSTDDLHACYRSFHAATGNEALAFATCGVCARECNVQEDGLHRIKVADIPNQHRLRPQQPHDQHVLIDGMLLEHAAIVTEELQQTVMVCRHCTDELRHVSDKPPKYSLANGLWIGDQPWVLQQLTFPEQLLIAHLYPRVYVFKLFPKRTSGTRDISSLQNAMRGNVTTFDQNMSAIANMVEGHLMPQRPTILASLITITFVGVSRLPKNWIRTTFRVQRDAVRDALLWLKTNNPKYYGGIEISDERLRSLPVDDVPIEITSVIRQSDDIGIIEQESEGYVPLDDDEGECGGHGNISQLKLYNCSSIWRPADIVPLQVSGTIDTEMSTVTANEMMSWGLSNLWSEGKEPPYAVRHSGQPVSDFGRPWKANNVSSGEETGKETNFFEKAYPCLFPYGEGGIERWQCVLVDFGDHVRWLLRYNDKRFRRHETFPFVCFGILQRRQVLGSARVQMQRQTFQRDARLLSTITVESMQRAQAEEASNLPISDPAIRLLRQHLYSTAGRVIGTDQSRYHLWITINPCDLHDPIAQVFAGEQINMDNFVSMLGPNKETRAHNIAGDPYAAAKFFHFMIKTIVETLFGVHVTPHQVYQRKGIFGFVSAYFGVVESQGRGSLHLHILLWLNNVPTMQEMESLLTQTDFRDRAPTFIKANIRAYLPGLESADAIRRIPNEVDVAYSWPPTPASANYDLQLSELERRVVRAKQLHTCEARRCLIPSKNGQLICKRRVLFPVAEEDFIRETGEWGMKRLHAYLNAWVPALSINARCNNDVKLLTNSRATTNLTFYITSYQTKKQGKHHNLSAILAKGLAYHTANTAYVDDLRNQQWLLLFRLVHTINREQELAAPMVMSYLMGWGDTYRSHHYTPIYWTSFVSALFAVYGDLKADVGDHQA</sequence>
<dbReference type="AlphaFoldDB" id="A0A0C9ZEP1"/>
<dbReference type="Pfam" id="PF20209">
    <property type="entry name" value="DUF6570"/>
    <property type="match status" value="1"/>
</dbReference>
<dbReference type="STRING" id="765257.A0A0C9ZEP1"/>
<feature type="compositionally biased region" description="Polar residues" evidence="1">
    <location>
        <begin position="31"/>
        <end position="41"/>
    </location>
</feature>
<dbReference type="OrthoDB" id="2680590at2759"/>